<dbReference type="RefSeq" id="WP_123712506.1">
    <property type="nucleotide sequence ID" value="NZ_RKHR01000004.1"/>
</dbReference>
<feature type="transmembrane region" description="Helical" evidence="1">
    <location>
        <begin position="317"/>
        <end position="338"/>
    </location>
</feature>
<reference evidence="3 4" key="1">
    <citation type="submission" date="2018-11" db="EMBL/GenBank/DDBJ databases">
        <title>Genomic Encyclopedia of Type Strains, Phase IV (KMG-IV): sequencing the most valuable type-strain genomes for metagenomic binning, comparative biology and taxonomic classification.</title>
        <authorList>
            <person name="Goeker M."/>
        </authorList>
    </citation>
    <scope>NUCLEOTIDE SEQUENCE [LARGE SCALE GENOMIC DNA]</scope>
    <source>
        <strain evidence="3 4">DSM 100316</strain>
    </source>
</reference>
<feature type="transmembrane region" description="Helical" evidence="1">
    <location>
        <begin position="63"/>
        <end position="83"/>
    </location>
</feature>
<accession>A0A3N2DPL9</accession>
<organism evidence="3 4">
    <name type="scientific">Sinobacterium caligoides</name>
    <dbReference type="NCBI Taxonomy" id="933926"/>
    <lineage>
        <taxon>Bacteria</taxon>
        <taxon>Pseudomonadati</taxon>
        <taxon>Pseudomonadota</taxon>
        <taxon>Gammaproteobacteria</taxon>
        <taxon>Cellvibrionales</taxon>
        <taxon>Spongiibacteraceae</taxon>
        <taxon>Sinobacterium</taxon>
    </lineage>
</organism>
<feature type="transmembrane region" description="Helical" evidence="1">
    <location>
        <begin position="280"/>
        <end position="297"/>
    </location>
</feature>
<dbReference type="PANTHER" id="PTHR35982">
    <property type="entry name" value="AGAP005361-PA"/>
    <property type="match status" value="1"/>
</dbReference>
<feature type="transmembrane region" description="Helical" evidence="1">
    <location>
        <begin position="206"/>
        <end position="227"/>
    </location>
</feature>
<evidence type="ECO:0000256" key="1">
    <source>
        <dbReference type="SAM" id="Phobius"/>
    </source>
</evidence>
<keyword evidence="4" id="KW-1185">Reference proteome</keyword>
<dbReference type="Pfam" id="PF25085">
    <property type="entry name" value="DUF7802"/>
    <property type="match status" value="1"/>
</dbReference>
<feature type="transmembrane region" description="Helical" evidence="1">
    <location>
        <begin position="30"/>
        <end position="51"/>
    </location>
</feature>
<evidence type="ECO:0000313" key="3">
    <source>
        <dbReference type="EMBL" id="ROS01751.1"/>
    </source>
</evidence>
<protein>
    <recommendedName>
        <fullName evidence="2">DUF7802 domain-containing protein</fullName>
    </recommendedName>
</protein>
<keyword evidence="1" id="KW-0812">Transmembrane</keyword>
<proteinExistence type="predicted"/>
<evidence type="ECO:0000259" key="2">
    <source>
        <dbReference type="Pfam" id="PF25085"/>
    </source>
</evidence>
<gene>
    <name evidence="3" type="ORF">EDC56_2196</name>
</gene>
<evidence type="ECO:0000313" key="4">
    <source>
        <dbReference type="Proteomes" id="UP000275394"/>
    </source>
</evidence>
<dbReference type="EMBL" id="RKHR01000004">
    <property type="protein sequence ID" value="ROS01751.1"/>
    <property type="molecule type" value="Genomic_DNA"/>
</dbReference>
<dbReference type="OrthoDB" id="5488443at2"/>
<dbReference type="PANTHER" id="PTHR35982:SF1">
    <property type="entry name" value="SPIROCYCLASE, AVEC FAMILY"/>
    <property type="match status" value="1"/>
</dbReference>
<name>A0A3N2DPL9_9GAMM</name>
<feature type="transmembrane region" description="Helical" evidence="1">
    <location>
        <begin position="127"/>
        <end position="145"/>
    </location>
</feature>
<feature type="transmembrane region" description="Helical" evidence="1">
    <location>
        <begin position="247"/>
        <end position="268"/>
    </location>
</feature>
<feature type="domain" description="DUF7802" evidence="2">
    <location>
        <begin position="30"/>
        <end position="190"/>
    </location>
</feature>
<dbReference type="Proteomes" id="UP000275394">
    <property type="component" value="Unassembled WGS sequence"/>
</dbReference>
<keyword evidence="1" id="KW-0472">Membrane</keyword>
<sequence>MSEHIAYAMNNTAATEALVFFNAPSALKDWSFLAVEWLFIIGFILTVLHAIKHSRDNNSPAAIYTLIGALIYGLVMDIISYYTVENFWHGEFSVMFLYNRLPLYIALFYPTFMYHIYMLIRRFDFTPVVEAVSAGFMAGVIYQVFDNFGPQVGWWLWDRSDPSTLPYVNSVPLTSYHWFFTFMIAFAYIARKVCWQWPQQNKSKAVVYSGIAAMPVTVILLGTVLFIPFNLFSKGVPPWDMLPWAPMLTAAGALHAVTFFIAGLVFLFHYRRPTQPRDKGLMLFPLMFLAVHFYLYIAKFDLFFTLTPTGMTADGLAIGNLIAALFGILLGTVMVLAANPTEERRH</sequence>
<feature type="transmembrane region" description="Helical" evidence="1">
    <location>
        <begin position="103"/>
        <end position="120"/>
    </location>
</feature>
<comment type="caution">
    <text evidence="3">The sequence shown here is derived from an EMBL/GenBank/DDBJ whole genome shotgun (WGS) entry which is preliminary data.</text>
</comment>
<dbReference type="InterPro" id="IPR056704">
    <property type="entry name" value="DUF7802"/>
</dbReference>
<keyword evidence="1" id="KW-1133">Transmembrane helix</keyword>
<dbReference type="AlphaFoldDB" id="A0A3N2DPL9"/>